<dbReference type="GO" id="GO:0004499">
    <property type="term" value="F:N,N-dimethylaniline monooxygenase activity"/>
    <property type="evidence" value="ECO:0007669"/>
    <property type="project" value="InterPro"/>
</dbReference>
<evidence type="ECO:0000256" key="1">
    <source>
        <dbReference type="ARBA" id="ARBA00010139"/>
    </source>
</evidence>
<comment type="caution">
    <text evidence="5">The sequence shown here is derived from an EMBL/GenBank/DDBJ whole genome shotgun (WGS) entry which is preliminary data.</text>
</comment>
<comment type="similarity">
    <text evidence="1">Belongs to the FAD-binding monooxygenase family.</text>
</comment>
<dbReference type="SUPFAM" id="SSF51905">
    <property type="entry name" value="FAD/NAD(P)-binding domain"/>
    <property type="match status" value="1"/>
</dbReference>
<dbReference type="OrthoDB" id="74360at2759"/>
<dbReference type="STRING" id="113226.A0A139I1G7"/>
<sequence length="615" mass="70477">MAPDLNAIVAGEKFDYSQPGSSGYTINQDYTHNDPKNRKVKVLTIGAGVTGILMAYRIQKDAQNVEHVIYEKNQDIGGTWLENRYPGCACDIPSHAYSYQFALNPDWPRFFSYSPDIWKYLDKVCNTFDLRKYMTFNTEVTGAYWNEEKGEWTVKLRQTGPGQQPREFEETCHLLLHGTGILNNFKWPDIPGLKDRFRGKVMHTARWPHDYQAEQWKNDSVAVIGSGASSIQTVPTMQPHAKHIDVFVRTGVWFVQIANNFGQNKEYDQAERDEFRNNPKALVAHAKDIEDQVNGLWGTFYSGSEAQKMGTEMFRQRMSEFIKDKRLLEGFTPNFGLGCRRVTPGDPYMLAIQEPNVDVHFTAVKECTEDGVVGEDGQERKVDTIVCATGFDVSYRPRFPIVGKGGIDLKDKWSICPESYLGLAIPDFPNFITFVGPTWPVENGSVIGPLHTVSDYALQVIKKMQNENIKSWVPKQDITDQFNSHVQEWIKHTVWKDDCRSWYKNNETGRVNAVWPGSSMHYQQVIENVRWEDMDIVRGGQKNVWEFLGMGWTVENRMGVRNEQNPNGADCSPYLSLEHLDPKWIAANGGSEEVLRKQVEEERRKGDMRLVEREI</sequence>
<evidence type="ECO:0000313" key="5">
    <source>
        <dbReference type="EMBL" id="KXT08570.1"/>
    </source>
</evidence>
<reference evidence="5 6" key="1">
    <citation type="submission" date="2015-07" db="EMBL/GenBank/DDBJ databases">
        <title>Comparative genomics of the Sigatoka disease complex on banana suggests a link between parallel evolutionary changes in Pseudocercospora fijiensis and Pseudocercospora eumusae and increased virulence on the banana host.</title>
        <authorList>
            <person name="Chang T.-C."/>
            <person name="Salvucci A."/>
            <person name="Crous P.W."/>
            <person name="Stergiopoulos I."/>
        </authorList>
    </citation>
    <scope>NUCLEOTIDE SEQUENCE [LARGE SCALE GENOMIC DNA]</scope>
    <source>
        <strain evidence="5 6">CBS 116634</strain>
    </source>
</reference>
<evidence type="ECO:0008006" key="7">
    <source>
        <dbReference type="Google" id="ProtNLM"/>
    </source>
</evidence>
<dbReference type="EMBL" id="LFZO01000430">
    <property type="protein sequence ID" value="KXT08570.1"/>
    <property type="molecule type" value="Genomic_DNA"/>
</dbReference>
<dbReference type="Gene3D" id="3.50.50.60">
    <property type="entry name" value="FAD/NAD(P)-binding domain"/>
    <property type="match status" value="2"/>
</dbReference>
<dbReference type="PANTHER" id="PTHR42877:SF1">
    <property type="entry name" value="FAD-BINDING MONOOXYGENASE STCW"/>
    <property type="match status" value="1"/>
</dbReference>
<evidence type="ECO:0000256" key="2">
    <source>
        <dbReference type="ARBA" id="ARBA00022630"/>
    </source>
</evidence>
<evidence type="ECO:0000313" key="6">
    <source>
        <dbReference type="Proteomes" id="UP000073492"/>
    </source>
</evidence>
<organism evidence="5 6">
    <name type="scientific">Pseudocercospora musae</name>
    <dbReference type="NCBI Taxonomy" id="113226"/>
    <lineage>
        <taxon>Eukaryota</taxon>
        <taxon>Fungi</taxon>
        <taxon>Dikarya</taxon>
        <taxon>Ascomycota</taxon>
        <taxon>Pezizomycotina</taxon>
        <taxon>Dothideomycetes</taxon>
        <taxon>Dothideomycetidae</taxon>
        <taxon>Mycosphaerellales</taxon>
        <taxon>Mycosphaerellaceae</taxon>
        <taxon>Pseudocercospora</taxon>
    </lineage>
</organism>
<evidence type="ECO:0000256" key="4">
    <source>
        <dbReference type="ARBA" id="ARBA00023002"/>
    </source>
</evidence>
<name>A0A139I1G7_9PEZI</name>
<gene>
    <name evidence="5" type="ORF">AC579_8310</name>
</gene>
<proteinExistence type="inferred from homology"/>
<dbReference type="Pfam" id="PF00743">
    <property type="entry name" value="FMO-like"/>
    <property type="match status" value="1"/>
</dbReference>
<keyword evidence="2" id="KW-0285">Flavoprotein</keyword>
<dbReference type="Proteomes" id="UP000073492">
    <property type="component" value="Unassembled WGS sequence"/>
</dbReference>
<protein>
    <recommendedName>
        <fullName evidence="7">Sterigmatocystin biosynthesis monooxygenase stcW</fullName>
    </recommendedName>
</protein>
<keyword evidence="6" id="KW-1185">Reference proteome</keyword>
<dbReference type="InterPro" id="IPR051209">
    <property type="entry name" value="FAD-bind_Monooxygenase_sf"/>
</dbReference>
<evidence type="ECO:0000256" key="3">
    <source>
        <dbReference type="ARBA" id="ARBA00022827"/>
    </source>
</evidence>
<keyword evidence="3" id="KW-0274">FAD</keyword>
<dbReference type="InterPro" id="IPR036188">
    <property type="entry name" value="FAD/NAD-bd_sf"/>
</dbReference>
<dbReference type="InterPro" id="IPR020946">
    <property type="entry name" value="Flavin_mOase-like"/>
</dbReference>
<dbReference type="GO" id="GO:0050660">
    <property type="term" value="F:flavin adenine dinucleotide binding"/>
    <property type="evidence" value="ECO:0007669"/>
    <property type="project" value="InterPro"/>
</dbReference>
<dbReference type="GO" id="GO:0050661">
    <property type="term" value="F:NADP binding"/>
    <property type="evidence" value="ECO:0007669"/>
    <property type="project" value="InterPro"/>
</dbReference>
<keyword evidence="4" id="KW-0560">Oxidoreductase</keyword>
<dbReference type="AlphaFoldDB" id="A0A139I1G7"/>
<dbReference type="PANTHER" id="PTHR42877">
    <property type="entry name" value="L-ORNITHINE N(5)-MONOOXYGENASE-RELATED"/>
    <property type="match status" value="1"/>
</dbReference>
<accession>A0A139I1G7</accession>